<dbReference type="Pfam" id="PF04011">
    <property type="entry name" value="LemA"/>
    <property type="match status" value="1"/>
</dbReference>
<evidence type="ECO:0000256" key="2">
    <source>
        <dbReference type="ARBA" id="ARBA00008854"/>
    </source>
</evidence>
<keyword evidence="4" id="KW-1133">Transmembrane helix</keyword>
<sequence>MFIILLIIIVVLALLLMGTYNKLVRLRNGAEEAFQTINVFLKQRYDLIPNLVSTIKGYTQYEGGVLEKVVALRNTAMAAGGKDGGAADNALSGALKSVFALSENYPDLKANTEFLHLQETLTGLEESIQRSRRYYNASARDLNNAVEVFPSNLIAGPFGFKRMTYFEVDETEKQNVKVQF</sequence>
<name>A0A9D7XMQ1_9BACT</name>
<evidence type="ECO:0000256" key="1">
    <source>
        <dbReference type="ARBA" id="ARBA00004167"/>
    </source>
</evidence>
<evidence type="ECO:0000256" key="3">
    <source>
        <dbReference type="ARBA" id="ARBA00022692"/>
    </source>
</evidence>
<evidence type="ECO:0000256" key="5">
    <source>
        <dbReference type="ARBA" id="ARBA00023136"/>
    </source>
</evidence>
<evidence type="ECO:0000256" key="4">
    <source>
        <dbReference type="ARBA" id="ARBA00022989"/>
    </source>
</evidence>
<evidence type="ECO:0000313" key="6">
    <source>
        <dbReference type="EMBL" id="MBK9981445.1"/>
    </source>
</evidence>
<dbReference type="GO" id="GO:0016020">
    <property type="term" value="C:membrane"/>
    <property type="evidence" value="ECO:0007669"/>
    <property type="project" value="UniProtKB-SubCell"/>
</dbReference>
<evidence type="ECO:0000313" key="7">
    <source>
        <dbReference type="Proteomes" id="UP000808337"/>
    </source>
</evidence>
<comment type="similarity">
    <text evidence="2">Belongs to the LemA family.</text>
</comment>
<keyword evidence="5" id="KW-0472">Membrane</keyword>
<comment type="caution">
    <text evidence="6">The sequence shown here is derived from an EMBL/GenBank/DDBJ whole genome shotgun (WGS) entry which is preliminary data.</text>
</comment>
<gene>
    <name evidence="6" type="ORF">IPP15_03295</name>
</gene>
<protein>
    <submittedName>
        <fullName evidence="6">LemA family protein</fullName>
    </submittedName>
</protein>
<organism evidence="6 7">
    <name type="scientific">Candidatus Opimibacter skivensis</name>
    <dbReference type="NCBI Taxonomy" id="2982028"/>
    <lineage>
        <taxon>Bacteria</taxon>
        <taxon>Pseudomonadati</taxon>
        <taxon>Bacteroidota</taxon>
        <taxon>Saprospiria</taxon>
        <taxon>Saprospirales</taxon>
        <taxon>Saprospiraceae</taxon>
        <taxon>Candidatus Opimibacter</taxon>
    </lineage>
</organism>
<dbReference type="PANTHER" id="PTHR34478">
    <property type="entry name" value="PROTEIN LEMA"/>
    <property type="match status" value="1"/>
</dbReference>
<dbReference type="SUPFAM" id="SSF140478">
    <property type="entry name" value="LemA-like"/>
    <property type="match status" value="1"/>
</dbReference>
<accession>A0A9D7XMQ1</accession>
<reference evidence="6 7" key="1">
    <citation type="submission" date="2020-10" db="EMBL/GenBank/DDBJ databases">
        <title>Connecting structure to function with the recovery of over 1000 high-quality activated sludge metagenome-assembled genomes encoding full-length rRNA genes using long-read sequencing.</title>
        <authorList>
            <person name="Singleton C.M."/>
            <person name="Petriglieri F."/>
            <person name="Kristensen J.M."/>
            <person name="Kirkegaard R.H."/>
            <person name="Michaelsen T.Y."/>
            <person name="Andersen M.H."/>
            <person name="Karst S.M."/>
            <person name="Dueholm M.S."/>
            <person name="Nielsen P.H."/>
            <person name="Albertsen M."/>
        </authorList>
    </citation>
    <scope>NUCLEOTIDE SEQUENCE [LARGE SCALE GENOMIC DNA]</scope>
    <source>
        <strain evidence="6">Ribe_18-Q3-R11-54_MAXAC.273</strain>
    </source>
</reference>
<keyword evidence="3" id="KW-0812">Transmembrane</keyword>
<dbReference type="EMBL" id="JADKGY010000001">
    <property type="protein sequence ID" value="MBK9981445.1"/>
    <property type="molecule type" value="Genomic_DNA"/>
</dbReference>
<proteinExistence type="inferred from homology"/>
<dbReference type="InterPro" id="IPR023353">
    <property type="entry name" value="LemA-like_dom_sf"/>
</dbReference>
<dbReference type="InterPro" id="IPR007156">
    <property type="entry name" value="MamQ_LemA"/>
</dbReference>
<dbReference type="Gene3D" id="1.20.1440.20">
    <property type="entry name" value="LemA-like domain"/>
    <property type="match status" value="1"/>
</dbReference>
<dbReference type="AlphaFoldDB" id="A0A9D7XMQ1"/>
<dbReference type="PANTHER" id="PTHR34478:SF1">
    <property type="entry name" value="PROTEIN LEMA"/>
    <property type="match status" value="1"/>
</dbReference>
<dbReference type="Proteomes" id="UP000808337">
    <property type="component" value="Unassembled WGS sequence"/>
</dbReference>
<comment type="subcellular location">
    <subcellularLocation>
        <location evidence="1">Membrane</location>
        <topology evidence="1">Single-pass membrane protein</topology>
    </subcellularLocation>
</comment>